<dbReference type="PANTHER" id="PTHR31234">
    <property type="entry name" value="LATE EMBRYOGENESIS ABUNDANT (LEA) HYDROXYPROLINE-RICH GLYCOPROTEIN FAMILY"/>
    <property type="match status" value="1"/>
</dbReference>
<organism evidence="7 8">
    <name type="scientific">Zingiber officinale</name>
    <name type="common">Ginger</name>
    <name type="synonym">Amomum zingiber</name>
    <dbReference type="NCBI Taxonomy" id="94328"/>
    <lineage>
        <taxon>Eukaryota</taxon>
        <taxon>Viridiplantae</taxon>
        <taxon>Streptophyta</taxon>
        <taxon>Embryophyta</taxon>
        <taxon>Tracheophyta</taxon>
        <taxon>Spermatophyta</taxon>
        <taxon>Magnoliopsida</taxon>
        <taxon>Liliopsida</taxon>
        <taxon>Zingiberales</taxon>
        <taxon>Zingiberaceae</taxon>
        <taxon>Zingiber</taxon>
    </lineage>
</organism>
<sequence length="255" mass="27874">MSSSAGNPKPAVVTGYPASGSAYPYPVPQPTSYYPNGAPPPPPFYPPPPAYAPPPRYNTTFLRRLLSIAVAVFILLGLLALIFWLVLRPRLPEFAVSSAAVTGFNLSAQQQQLSATFDLNITVHNPNHKMRIYYERVTASVLYSSDILSENSLAPFYQGTGETTVLKARLAALGWYVNSDVVRGIESDRGRGDGAVRFNVRVFSLVRFRSGAWRTRWHTLRVYCNDVPIGFGNGTNATTTGYLLGSAPNKCVVNL</sequence>
<dbReference type="EMBL" id="JACMSC010000013">
    <property type="protein sequence ID" value="KAG6492021.1"/>
    <property type="molecule type" value="Genomic_DNA"/>
</dbReference>
<gene>
    <name evidence="7" type="ORF">ZIOFF_046968</name>
</gene>
<protein>
    <recommendedName>
        <fullName evidence="6">Late embryogenesis abundant protein LEA-2 subgroup domain-containing protein</fullName>
    </recommendedName>
</protein>
<dbReference type="Proteomes" id="UP000734854">
    <property type="component" value="Unassembled WGS sequence"/>
</dbReference>
<keyword evidence="2 5" id="KW-0812">Transmembrane</keyword>
<dbReference type="InterPro" id="IPR044839">
    <property type="entry name" value="NDR1-like"/>
</dbReference>
<evidence type="ECO:0000256" key="1">
    <source>
        <dbReference type="ARBA" id="ARBA00004167"/>
    </source>
</evidence>
<name>A0A8J5FWE3_ZINOF</name>
<keyword evidence="3 5" id="KW-1133">Transmembrane helix</keyword>
<evidence type="ECO:0000256" key="4">
    <source>
        <dbReference type="ARBA" id="ARBA00023136"/>
    </source>
</evidence>
<dbReference type="PANTHER" id="PTHR31234:SF55">
    <property type="entry name" value="LATE EMBRYOGENESIS ABUNDANT (LEA) HYDROXYPROLINE-RICH GLYCOPROTEIN FAMILY"/>
    <property type="match status" value="1"/>
</dbReference>
<dbReference type="OrthoDB" id="695142at2759"/>
<keyword evidence="8" id="KW-1185">Reference proteome</keyword>
<dbReference type="InterPro" id="IPR004864">
    <property type="entry name" value="LEA_2"/>
</dbReference>
<keyword evidence="4 5" id="KW-0472">Membrane</keyword>
<proteinExistence type="predicted"/>
<dbReference type="GO" id="GO:0005886">
    <property type="term" value="C:plasma membrane"/>
    <property type="evidence" value="ECO:0007669"/>
    <property type="project" value="TreeGrafter"/>
</dbReference>
<reference evidence="7 8" key="1">
    <citation type="submission" date="2020-08" db="EMBL/GenBank/DDBJ databases">
        <title>Plant Genome Project.</title>
        <authorList>
            <person name="Zhang R.-G."/>
        </authorList>
    </citation>
    <scope>NUCLEOTIDE SEQUENCE [LARGE SCALE GENOMIC DNA]</scope>
    <source>
        <tissue evidence="7">Rhizome</tissue>
    </source>
</reference>
<feature type="domain" description="Late embryogenesis abundant protein LEA-2 subgroup" evidence="6">
    <location>
        <begin position="121"/>
        <end position="202"/>
    </location>
</feature>
<dbReference type="Pfam" id="PF03168">
    <property type="entry name" value="LEA_2"/>
    <property type="match status" value="1"/>
</dbReference>
<evidence type="ECO:0000313" key="8">
    <source>
        <dbReference type="Proteomes" id="UP000734854"/>
    </source>
</evidence>
<comment type="subcellular location">
    <subcellularLocation>
        <location evidence="1">Membrane</location>
        <topology evidence="1">Single-pass membrane protein</topology>
    </subcellularLocation>
</comment>
<dbReference type="AlphaFoldDB" id="A0A8J5FWE3"/>
<comment type="caution">
    <text evidence="7">The sequence shown here is derived from an EMBL/GenBank/DDBJ whole genome shotgun (WGS) entry which is preliminary data.</text>
</comment>
<evidence type="ECO:0000256" key="3">
    <source>
        <dbReference type="ARBA" id="ARBA00022989"/>
    </source>
</evidence>
<evidence type="ECO:0000256" key="2">
    <source>
        <dbReference type="ARBA" id="ARBA00022692"/>
    </source>
</evidence>
<accession>A0A8J5FWE3</accession>
<evidence type="ECO:0000313" key="7">
    <source>
        <dbReference type="EMBL" id="KAG6492021.1"/>
    </source>
</evidence>
<feature type="transmembrane region" description="Helical" evidence="5">
    <location>
        <begin position="65"/>
        <end position="87"/>
    </location>
</feature>
<dbReference type="GO" id="GO:0098542">
    <property type="term" value="P:defense response to other organism"/>
    <property type="evidence" value="ECO:0007669"/>
    <property type="project" value="InterPro"/>
</dbReference>
<evidence type="ECO:0000259" key="6">
    <source>
        <dbReference type="Pfam" id="PF03168"/>
    </source>
</evidence>
<evidence type="ECO:0000256" key="5">
    <source>
        <dbReference type="SAM" id="Phobius"/>
    </source>
</evidence>